<evidence type="ECO:0000256" key="7">
    <source>
        <dbReference type="ARBA" id="ARBA00022801"/>
    </source>
</evidence>
<keyword evidence="5 12" id="KW-0812">Transmembrane</keyword>
<keyword evidence="6 12" id="KW-0479">Metal-binding</keyword>
<dbReference type="InterPro" id="IPR050083">
    <property type="entry name" value="HtpX_protease"/>
</dbReference>
<keyword evidence="9 12" id="KW-1133">Transmembrane helix</keyword>
<dbReference type="GO" id="GO:0004222">
    <property type="term" value="F:metalloendopeptidase activity"/>
    <property type="evidence" value="ECO:0007669"/>
    <property type="project" value="UniProtKB-UniRule"/>
</dbReference>
<evidence type="ECO:0000256" key="9">
    <source>
        <dbReference type="ARBA" id="ARBA00022989"/>
    </source>
</evidence>
<comment type="subcellular location">
    <subcellularLocation>
        <location evidence="1 12">Cell membrane</location>
        <topology evidence="1 12">Multi-pass membrane protein</topology>
    </subcellularLocation>
</comment>
<feature type="domain" description="Peptidase M48" evidence="13">
    <location>
        <begin position="83"/>
        <end position="295"/>
    </location>
</feature>
<name>A0A9D1WD34_9GAMM</name>
<sequence length="297" mass="31868">MRVLLFIAMQVAILLVVGVVGSIIMALLGIRISPGAYGGLFVMCAIFGCVGSMISLFMSKSMCKSAYGVQVITQPRNNAEAFLLREVASMAQRAGIGMPEVGIYYSADPNAFATGASKDNALVAVSSGLLNNMSPDEIRGVLGHEITHISNGDMVTMTLLQGVLNTFVYFFSYIAAMAVSGFLNRSDNEENSGGGNPFIFYMVNGLFQMLFGILATIIAMWFSRYREYRADAGSADLEGTGRMISALQALQRLSSIEVKKEGQFSAFCINGGVGLSELFMSHPPLAKRIAALQARGR</sequence>
<dbReference type="Gene3D" id="3.30.2010.10">
    <property type="entry name" value="Metalloproteases ('zincins'), catalytic domain"/>
    <property type="match status" value="1"/>
</dbReference>
<dbReference type="Proteomes" id="UP000886829">
    <property type="component" value="Unassembled WGS sequence"/>
</dbReference>
<feature type="transmembrane region" description="Helical" evidence="12">
    <location>
        <begin position="36"/>
        <end position="57"/>
    </location>
</feature>
<reference evidence="14" key="2">
    <citation type="submission" date="2021-04" db="EMBL/GenBank/DDBJ databases">
        <authorList>
            <person name="Gilroy R."/>
        </authorList>
    </citation>
    <scope>NUCLEOTIDE SEQUENCE</scope>
    <source>
        <strain evidence="14">USASDec5-558</strain>
    </source>
</reference>
<dbReference type="HAMAP" id="MF_00188">
    <property type="entry name" value="Pept_M48_protease_HtpX"/>
    <property type="match status" value="1"/>
</dbReference>
<evidence type="ECO:0000256" key="5">
    <source>
        <dbReference type="ARBA" id="ARBA00022692"/>
    </source>
</evidence>
<dbReference type="PANTHER" id="PTHR43221">
    <property type="entry name" value="PROTEASE HTPX"/>
    <property type="match status" value="1"/>
</dbReference>
<comment type="similarity">
    <text evidence="2 12">Belongs to the peptidase M48B family.</text>
</comment>
<keyword evidence="11 12" id="KW-0472">Membrane</keyword>
<evidence type="ECO:0000256" key="10">
    <source>
        <dbReference type="ARBA" id="ARBA00023049"/>
    </source>
</evidence>
<dbReference type="EMBL" id="DXEV01000109">
    <property type="protein sequence ID" value="HIX56960.1"/>
    <property type="molecule type" value="Genomic_DNA"/>
</dbReference>
<dbReference type="InterPro" id="IPR001915">
    <property type="entry name" value="Peptidase_M48"/>
</dbReference>
<dbReference type="PANTHER" id="PTHR43221:SF1">
    <property type="entry name" value="PROTEASE HTPX"/>
    <property type="match status" value="1"/>
</dbReference>
<dbReference type="AlphaFoldDB" id="A0A9D1WD34"/>
<keyword evidence="4 12" id="KW-0645">Protease</keyword>
<evidence type="ECO:0000313" key="15">
    <source>
        <dbReference type="Proteomes" id="UP000886829"/>
    </source>
</evidence>
<keyword evidence="12" id="KW-0346">Stress response</keyword>
<feature type="binding site" evidence="12">
    <location>
        <position position="148"/>
    </location>
    <ligand>
        <name>Zn(2+)</name>
        <dbReference type="ChEBI" id="CHEBI:29105"/>
        <note>catalytic</note>
    </ligand>
</feature>
<accession>A0A9D1WD34</accession>
<evidence type="ECO:0000256" key="3">
    <source>
        <dbReference type="ARBA" id="ARBA00022475"/>
    </source>
</evidence>
<dbReference type="NCBIfam" id="NF003965">
    <property type="entry name" value="PRK05457.1"/>
    <property type="match status" value="1"/>
</dbReference>
<evidence type="ECO:0000259" key="13">
    <source>
        <dbReference type="Pfam" id="PF01435"/>
    </source>
</evidence>
<dbReference type="InterPro" id="IPR022919">
    <property type="entry name" value="Pept_M48_protease_HtpX"/>
</dbReference>
<feature type="transmembrane region" description="Helical" evidence="12">
    <location>
        <begin position="163"/>
        <end position="183"/>
    </location>
</feature>
<evidence type="ECO:0000313" key="14">
    <source>
        <dbReference type="EMBL" id="HIX56960.1"/>
    </source>
</evidence>
<evidence type="ECO:0000256" key="8">
    <source>
        <dbReference type="ARBA" id="ARBA00022833"/>
    </source>
</evidence>
<dbReference type="EC" id="3.4.24.-" evidence="12"/>
<proteinExistence type="inferred from homology"/>
<evidence type="ECO:0000256" key="4">
    <source>
        <dbReference type="ARBA" id="ARBA00022670"/>
    </source>
</evidence>
<feature type="binding site" evidence="12">
    <location>
        <position position="144"/>
    </location>
    <ligand>
        <name>Zn(2+)</name>
        <dbReference type="ChEBI" id="CHEBI:29105"/>
        <note>catalytic</note>
    </ligand>
</feature>
<protein>
    <recommendedName>
        <fullName evidence="12">Protease HtpX</fullName>
        <ecNumber evidence="12">3.4.24.-</ecNumber>
    </recommendedName>
    <alternativeName>
        <fullName evidence="12">Heat shock protein HtpX</fullName>
    </alternativeName>
</protein>
<feature type="binding site" evidence="12">
    <location>
        <position position="227"/>
    </location>
    <ligand>
        <name>Zn(2+)</name>
        <dbReference type="ChEBI" id="CHEBI:29105"/>
        <note>catalytic</note>
    </ligand>
</feature>
<comment type="caution">
    <text evidence="14">The sequence shown here is derived from an EMBL/GenBank/DDBJ whole genome shotgun (WGS) entry which is preliminary data.</text>
</comment>
<dbReference type="GO" id="GO:0005886">
    <property type="term" value="C:plasma membrane"/>
    <property type="evidence" value="ECO:0007669"/>
    <property type="project" value="UniProtKB-SubCell"/>
</dbReference>
<keyword evidence="3 12" id="KW-1003">Cell membrane</keyword>
<organism evidence="14 15">
    <name type="scientific">Candidatus Anaerobiospirillum pullistercoris</name>
    <dbReference type="NCBI Taxonomy" id="2838452"/>
    <lineage>
        <taxon>Bacteria</taxon>
        <taxon>Pseudomonadati</taxon>
        <taxon>Pseudomonadota</taxon>
        <taxon>Gammaproteobacteria</taxon>
        <taxon>Aeromonadales</taxon>
        <taxon>Succinivibrionaceae</taxon>
        <taxon>Anaerobiospirillum</taxon>
    </lineage>
</organism>
<feature type="active site" evidence="12">
    <location>
        <position position="145"/>
    </location>
</feature>
<dbReference type="CDD" id="cd07335">
    <property type="entry name" value="M48B_HtpX_like"/>
    <property type="match status" value="1"/>
</dbReference>
<dbReference type="GO" id="GO:0006508">
    <property type="term" value="P:proteolysis"/>
    <property type="evidence" value="ECO:0007669"/>
    <property type="project" value="UniProtKB-KW"/>
</dbReference>
<reference evidence="14" key="1">
    <citation type="journal article" date="2021" name="PeerJ">
        <title>Extensive microbial diversity within the chicken gut microbiome revealed by metagenomics and culture.</title>
        <authorList>
            <person name="Gilroy R."/>
            <person name="Ravi A."/>
            <person name="Getino M."/>
            <person name="Pursley I."/>
            <person name="Horton D.L."/>
            <person name="Alikhan N.F."/>
            <person name="Baker D."/>
            <person name="Gharbi K."/>
            <person name="Hall N."/>
            <person name="Watson M."/>
            <person name="Adriaenssens E.M."/>
            <person name="Foster-Nyarko E."/>
            <person name="Jarju S."/>
            <person name="Secka A."/>
            <person name="Antonio M."/>
            <person name="Oren A."/>
            <person name="Chaudhuri R.R."/>
            <person name="La Ragione R."/>
            <person name="Hildebrand F."/>
            <person name="Pallen M.J."/>
        </authorList>
    </citation>
    <scope>NUCLEOTIDE SEQUENCE</scope>
    <source>
        <strain evidence="14">USASDec5-558</strain>
    </source>
</reference>
<evidence type="ECO:0000256" key="1">
    <source>
        <dbReference type="ARBA" id="ARBA00004651"/>
    </source>
</evidence>
<comment type="cofactor">
    <cofactor evidence="12">
        <name>Zn(2+)</name>
        <dbReference type="ChEBI" id="CHEBI:29105"/>
    </cofactor>
    <text evidence="12">Binds 1 zinc ion per subunit.</text>
</comment>
<feature type="transmembrane region" description="Helical" evidence="12">
    <location>
        <begin position="198"/>
        <end position="222"/>
    </location>
</feature>
<dbReference type="Pfam" id="PF01435">
    <property type="entry name" value="Peptidase_M48"/>
    <property type="match status" value="1"/>
</dbReference>
<evidence type="ECO:0000256" key="6">
    <source>
        <dbReference type="ARBA" id="ARBA00022723"/>
    </source>
</evidence>
<feature type="transmembrane region" description="Helical" evidence="12">
    <location>
        <begin position="7"/>
        <end position="30"/>
    </location>
</feature>
<evidence type="ECO:0000256" key="12">
    <source>
        <dbReference type="HAMAP-Rule" id="MF_00188"/>
    </source>
</evidence>
<evidence type="ECO:0000256" key="11">
    <source>
        <dbReference type="ARBA" id="ARBA00023136"/>
    </source>
</evidence>
<evidence type="ECO:0000256" key="2">
    <source>
        <dbReference type="ARBA" id="ARBA00009779"/>
    </source>
</evidence>
<dbReference type="GO" id="GO:0008270">
    <property type="term" value="F:zinc ion binding"/>
    <property type="evidence" value="ECO:0007669"/>
    <property type="project" value="UniProtKB-UniRule"/>
</dbReference>
<keyword evidence="8 12" id="KW-0862">Zinc</keyword>
<keyword evidence="7 12" id="KW-0378">Hydrolase</keyword>
<gene>
    <name evidence="12 14" type="primary">htpX</name>
    <name evidence="14" type="ORF">H9850_05765</name>
</gene>
<keyword evidence="10 12" id="KW-0482">Metalloprotease</keyword>